<comment type="caution">
    <text evidence="3">The sequence shown here is derived from an EMBL/GenBank/DDBJ whole genome shotgun (WGS) entry which is preliminary data.</text>
</comment>
<feature type="compositionally biased region" description="Polar residues" evidence="1">
    <location>
        <begin position="35"/>
        <end position="48"/>
    </location>
</feature>
<feature type="chain" id="PRO_5045565979" description="DUF4168 domain-containing protein" evidence="2">
    <location>
        <begin position="33"/>
        <end position="118"/>
    </location>
</feature>
<sequence>MSLFRPPSRAAMLLRAPLAAILVSGGATPAIAGSAGQSTAQPTAQSTDVPPLPAGAHAPPGTGGIMAAPGDAEAAIRAEFAAMEQRGTADAYRLFAARHPGHPLARTAVLRADALADQ</sequence>
<dbReference type="RefSeq" id="WP_304534622.1">
    <property type="nucleotide sequence ID" value="NZ_JAUQOM010000001.1"/>
</dbReference>
<dbReference type="EMBL" id="JAUQOM010000001">
    <property type="protein sequence ID" value="MDO7834116.1"/>
    <property type="molecule type" value="Genomic_DNA"/>
</dbReference>
<accession>A0ABT8ZKQ0</accession>
<keyword evidence="2" id="KW-0732">Signal</keyword>
<evidence type="ECO:0000256" key="1">
    <source>
        <dbReference type="SAM" id="MobiDB-lite"/>
    </source>
</evidence>
<evidence type="ECO:0000256" key="2">
    <source>
        <dbReference type="SAM" id="SignalP"/>
    </source>
</evidence>
<organism evidence="3 4">
    <name type="scientific">Sphingobium cyanobacteriorum</name>
    <dbReference type="NCBI Taxonomy" id="3063954"/>
    <lineage>
        <taxon>Bacteria</taxon>
        <taxon>Pseudomonadati</taxon>
        <taxon>Pseudomonadota</taxon>
        <taxon>Alphaproteobacteria</taxon>
        <taxon>Sphingomonadales</taxon>
        <taxon>Sphingomonadaceae</taxon>
        <taxon>Sphingobium</taxon>
    </lineage>
</organism>
<evidence type="ECO:0008006" key="5">
    <source>
        <dbReference type="Google" id="ProtNLM"/>
    </source>
</evidence>
<name>A0ABT8ZKQ0_9SPHN</name>
<feature type="region of interest" description="Disordered" evidence="1">
    <location>
        <begin position="31"/>
        <end position="68"/>
    </location>
</feature>
<dbReference type="Proteomes" id="UP001176471">
    <property type="component" value="Unassembled WGS sequence"/>
</dbReference>
<evidence type="ECO:0000313" key="4">
    <source>
        <dbReference type="Proteomes" id="UP001176471"/>
    </source>
</evidence>
<keyword evidence="4" id="KW-1185">Reference proteome</keyword>
<proteinExistence type="predicted"/>
<feature type="signal peptide" evidence="2">
    <location>
        <begin position="1"/>
        <end position="32"/>
    </location>
</feature>
<evidence type="ECO:0000313" key="3">
    <source>
        <dbReference type="EMBL" id="MDO7834116.1"/>
    </source>
</evidence>
<protein>
    <recommendedName>
        <fullName evidence="5">DUF4168 domain-containing protein</fullName>
    </recommendedName>
</protein>
<reference evidence="3" key="1">
    <citation type="submission" date="2023-07" db="EMBL/GenBank/DDBJ databases">
        <title>Bacterial whole genome sequence for Sphingobium sp. HBC34.</title>
        <authorList>
            <person name="Le V."/>
            <person name="Ko S.-R."/>
            <person name="Ahn C.-Y."/>
            <person name="Oh H.-M."/>
        </authorList>
    </citation>
    <scope>NUCLEOTIDE SEQUENCE</scope>
    <source>
        <strain evidence="3">HBC34</strain>
    </source>
</reference>
<gene>
    <name evidence="3" type="ORF">Q4610_03570</name>
</gene>